<dbReference type="GO" id="GO:0006508">
    <property type="term" value="P:proteolysis"/>
    <property type="evidence" value="ECO:0007669"/>
    <property type="project" value="InterPro"/>
</dbReference>
<feature type="domain" description="Peptidase A1" evidence="2">
    <location>
        <begin position="277"/>
        <end position="354"/>
    </location>
</feature>
<dbReference type="PANTHER" id="PTHR47966">
    <property type="entry name" value="BETA-SITE APP-CLEAVING ENZYME, ISOFORM A-RELATED"/>
    <property type="match status" value="1"/>
</dbReference>
<dbReference type="Pfam" id="PF00026">
    <property type="entry name" value="Asp"/>
    <property type="match status" value="1"/>
</dbReference>
<dbReference type="InterPro" id="IPR001461">
    <property type="entry name" value="Aspartic_peptidase_A1"/>
</dbReference>
<dbReference type="EMBL" id="CP092624">
    <property type="protein sequence ID" value="UMM38033.1"/>
    <property type="molecule type" value="Genomic_DNA"/>
</dbReference>
<dbReference type="PANTHER" id="PTHR47966:SF8">
    <property type="entry name" value="ASPARTIC PROTEASE 1-RELATED"/>
    <property type="match status" value="1"/>
</dbReference>
<gene>
    <name evidence="3" type="ORF">L5515_009610</name>
</gene>
<evidence type="ECO:0000313" key="3">
    <source>
        <dbReference type="EMBL" id="UMM38033.1"/>
    </source>
</evidence>
<evidence type="ECO:0000256" key="1">
    <source>
        <dbReference type="ARBA" id="ARBA00007447"/>
    </source>
</evidence>
<accession>A0AAE9F969</accession>
<dbReference type="GO" id="GO:0004190">
    <property type="term" value="F:aspartic-type endopeptidase activity"/>
    <property type="evidence" value="ECO:0007669"/>
    <property type="project" value="InterPro"/>
</dbReference>
<sequence>MSSKLDEDCRFSSVTRIFVTEWNQIQSILSSLNSGFNDFRREISIWIMIEARTRNIVQLLICQWMFSSKFVKNWEKIIKKTIDSSSATCAKISIKSKSDTIIVKFDDEEIEYTDGNRAISDLTSILAYPDLKFHKFEVNSNLDKRFLERLVLKLESLKFKIHVAYFHLNSDNWEYHKRLLPFYRAETVGTVSIYGSQAWISEFVEEICEMKSTNMFFSNMELNFRSRNVKEATKIIKNLLQFSKLEYCYLDVDLRSNVQLKKSIERLGARIQVFPLAVDKVVPPMQNVLPQLDAPLFTVWLDRKLTISQGGSGGLFTYGAVDTTNCDSQITYVPLTAKTYWQFALDGFSVGTFSENKKDQVSS</sequence>
<dbReference type="Proteomes" id="UP000829354">
    <property type="component" value="Chromosome V"/>
</dbReference>
<keyword evidence="4" id="KW-1185">Reference proteome</keyword>
<dbReference type="AlphaFoldDB" id="A0AAE9F969"/>
<dbReference type="InterPro" id="IPR021109">
    <property type="entry name" value="Peptidase_aspartic_dom_sf"/>
</dbReference>
<protein>
    <recommendedName>
        <fullName evidence="2">Peptidase A1 domain-containing protein</fullName>
    </recommendedName>
</protein>
<evidence type="ECO:0000313" key="4">
    <source>
        <dbReference type="Proteomes" id="UP000829354"/>
    </source>
</evidence>
<proteinExistence type="inferred from homology"/>
<reference evidence="3 4" key="1">
    <citation type="submission" date="2022-04" db="EMBL/GenBank/DDBJ databases">
        <title>Chromosome-level reference genomes for two strains of Caenorhabditis briggsae: an improved platform for comparative genomics.</title>
        <authorList>
            <person name="Stevens L."/>
            <person name="Andersen E."/>
        </authorList>
    </citation>
    <scope>NUCLEOTIDE SEQUENCE [LARGE SCALE GENOMIC DNA]</scope>
    <source>
        <strain evidence="3">VX34</strain>
        <tissue evidence="3">Whole-organism</tissue>
    </source>
</reference>
<comment type="similarity">
    <text evidence="1">Belongs to the peptidase A1 family.</text>
</comment>
<dbReference type="Gene3D" id="2.60.40.1960">
    <property type="match status" value="1"/>
</dbReference>
<dbReference type="Gene3D" id="2.40.70.10">
    <property type="entry name" value="Acid Proteases"/>
    <property type="match status" value="2"/>
</dbReference>
<dbReference type="InterPro" id="IPR033121">
    <property type="entry name" value="PEPTIDASE_A1"/>
</dbReference>
<name>A0AAE9F969_CAEBR</name>
<dbReference type="SUPFAM" id="SSF50630">
    <property type="entry name" value="Acid proteases"/>
    <property type="match status" value="1"/>
</dbReference>
<evidence type="ECO:0000259" key="2">
    <source>
        <dbReference type="Pfam" id="PF00026"/>
    </source>
</evidence>
<organism evidence="3 4">
    <name type="scientific">Caenorhabditis briggsae</name>
    <dbReference type="NCBI Taxonomy" id="6238"/>
    <lineage>
        <taxon>Eukaryota</taxon>
        <taxon>Metazoa</taxon>
        <taxon>Ecdysozoa</taxon>
        <taxon>Nematoda</taxon>
        <taxon>Chromadorea</taxon>
        <taxon>Rhabditida</taxon>
        <taxon>Rhabditina</taxon>
        <taxon>Rhabditomorpha</taxon>
        <taxon>Rhabditoidea</taxon>
        <taxon>Rhabditidae</taxon>
        <taxon>Peloderinae</taxon>
        <taxon>Caenorhabditis</taxon>
    </lineage>
</organism>